<sequence length="395" mass="43396">MHLQHVGTIQQGAAARTCRLEADERDRIPAVGEELFEVVRHATPGCHTGTSDDDCRLRAPRDPLGPVRGLVLLEEGHLEQRAVATEFRANIRSPLRDRCPVEAQRCKGHRAVDEDGNTREASGLRKASEVIEEDLGAIDGERRDDEYSATVNRPPDECSEALRGVLRIVRAIAVGGLHEDEVRLAHRIRLPQHGVVRPPEVAAESHRDAIGQFAERRGAPQDVARDIEAEAEGVRDLEGLTEIHRFETPQRRKRLVLGVERKRRPVLAGTDAVREFRPLLVQPTAVGQHDPHKRSRIGSAVHGAVEAKAHKAWQVAAVVEVSMCNHDSVEARWVHGERCPVPLAQFLEALEDAAVHQYPTTAGLEQVAASGNGSGTAEDGERCGLSRCHGCHPPR</sequence>
<reference evidence="1" key="1">
    <citation type="submission" date="2020-05" db="EMBL/GenBank/DDBJ databases">
        <authorList>
            <person name="Chiriac C."/>
            <person name="Salcher M."/>
            <person name="Ghai R."/>
            <person name="Kavagutti S V."/>
        </authorList>
    </citation>
    <scope>NUCLEOTIDE SEQUENCE</scope>
</reference>
<dbReference type="EMBL" id="CAFBQP010000195">
    <property type="protein sequence ID" value="CAB5069091.1"/>
    <property type="molecule type" value="Genomic_DNA"/>
</dbReference>
<dbReference type="AlphaFoldDB" id="A0A6J7USU8"/>
<evidence type="ECO:0000313" key="1">
    <source>
        <dbReference type="EMBL" id="CAB5069091.1"/>
    </source>
</evidence>
<accession>A0A6J7USU8</accession>
<proteinExistence type="predicted"/>
<name>A0A6J7USU8_9ZZZZ</name>
<gene>
    <name evidence="1" type="ORF">UFOPK4306_02678</name>
</gene>
<protein>
    <submittedName>
        <fullName evidence="1">Unannotated protein</fullName>
    </submittedName>
</protein>
<organism evidence="1">
    <name type="scientific">freshwater metagenome</name>
    <dbReference type="NCBI Taxonomy" id="449393"/>
    <lineage>
        <taxon>unclassified sequences</taxon>
        <taxon>metagenomes</taxon>
        <taxon>ecological metagenomes</taxon>
    </lineage>
</organism>